<feature type="domain" description="DUF6594" evidence="3">
    <location>
        <begin position="69"/>
        <end position="406"/>
    </location>
</feature>
<evidence type="ECO:0000313" key="5">
    <source>
        <dbReference type="Proteomes" id="UP000750711"/>
    </source>
</evidence>
<keyword evidence="2" id="KW-0472">Membrane</keyword>
<evidence type="ECO:0000313" key="4">
    <source>
        <dbReference type="EMBL" id="KAH0557186.1"/>
    </source>
</evidence>
<organism evidence="4 5">
    <name type="scientific">Trichoglossum hirsutum</name>
    <dbReference type="NCBI Taxonomy" id="265104"/>
    <lineage>
        <taxon>Eukaryota</taxon>
        <taxon>Fungi</taxon>
        <taxon>Dikarya</taxon>
        <taxon>Ascomycota</taxon>
        <taxon>Pezizomycotina</taxon>
        <taxon>Geoglossomycetes</taxon>
        <taxon>Geoglossales</taxon>
        <taxon>Geoglossaceae</taxon>
        <taxon>Trichoglossum</taxon>
    </lineage>
</organism>
<sequence length="406" mass="46155">MTASRDSTSSRGSDLSVTACDPNSRQTTPTNILFPTEAAGRTSDSINSSSGSEEEYDITKDLNNPVEGWPRVALLMAKTPDFAAFSRFRDLNIKSLLYYQAQLTNLRNKLHEKEYEDARGTDEDRRQFASRADFLMCSEESDQLKLVREIRIILKEYSMFTQPDIAVVTLMNVLDEALLQYSQISALAEPDIYNMKNLRKWLRHRNAGNFCIGGDGEQNIWGDLYTDPDEGAVSLWRQFWTVIWTFIWPQPLPTNDSDLVMTRPTNRVDGFTRWVACCFIPFYEDFCRYREEKEAEKLRKRTGPDLEKHSRRVFGSVRPENWVSKVEKQKTLETWSEKGMLRFTSSVSTVVACLLPTVAITVLSQVNGTRNLLLCVAGFAVMFAAGLIFLTNGTSSRVEIFTATAA</sequence>
<feature type="compositionally biased region" description="Polar residues" evidence="1">
    <location>
        <begin position="1"/>
        <end position="33"/>
    </location>
</feature>
<keyword evidence="5" id="KW-1185">Reference proteome</keyword>
<dbReference type="EMBL" id="JAGHQM010000883">
    <property type="protein sequence ID" value="KAH0557186.1"/>
    <property type="molecule type" value="Genomic_DNA"/>
</dbReference>
<dbReference type="InterPro" id="IPR046529">
    <property type="entry name" value="DUF6594"/>
</dbReference>
<name>A0A9P8RNI3_9PEZI</name>
<feature type="region of interest" description="Disordered" evidence="1">
    <location>
        <begin position="1"/>
        <end position="62"/>
    </location>
</feature>
<evidence type="ECO:0000256" key="2">
    <source>
        <dbReference type="SAM" id="Phobius"/>
    </source>
</evidence>
<dbReference type="AlphaFoldDB" id="A0A9P8RNI3"/>
<evidence type="ECO:0000259" key="3">
    <source>
        <dbReference type="Pfam" id="PF20237"/>
    </source>
</evidence>
<feature type="transmembrane region" description="Helical" evidence="2">
    <location>
        <begin position="343"/>
        <end position="365"/>
    </location>
</feature>
<keyword evidence="2" id="KW-0812">Transmembrane</keyword>
<evidence type="ECO:0000256" key="1">
    <source>
        <dbReference type="SAM" id="MobiDB-lite"/>
    </source>
</evidence>
<gene>
    <name evidence="4" type="ORF">GP486_005022</name>
</gene>
<reference evidence="4" key="1">
    <citation type="submission" date="2021-03" db="EMBL/GenBank/DDBJ databases">
        <title>Comparative genomics and phylogenomic investigation of the class Geoglossomycetes provide insights into ecological specialization and systematics.</title>
        <authorList>
            <person name="Melie T."/>
            <person name="Pirro S."/>
            <person name="Miller A.N."/>
            <person name="Quandt A."/>
        </authorList>
    </citation>
    <scope>NUCLEOTIDE SEQUENCE</scope>
    <source>
        <strain evidence="4">CAQ_001_2017</strain>
    </source>
</reference>
<dbReference type="PANTHER" id="PTHR34502:SF5">
    <property type="entry name" value="DUF6594 DOMAIN-CONTAINING PROTEIN"/>
    <property type="match status" value="1"/>
</dbReference>
<comment type="caution">
    <text evidence="4">The sequence shown here is derived from an EMBL/GenBank/DDBJ whole genome shotgun (WGS) entry which is preliminary data.</text>
</comment>
<proteinExistence type="predicted"/>
<accession>A0A9P8RNI3</accession>
<dbReference type="PANTHER" id="PTHR34502">
    <property type="entry name" value="DUF6594 DOMAIN-CONTAINING PROTEIN-RELATED"/>
    <property type="match status" value="1"/>
</dbReference>
<dbReference type="Proteomes" id="UP000750711">
    <property type="component" value="Unassembled WGS sequence"/>
</dbReference>
<dbReference type="Pfam" id="PF20237">
    <property type="entry name" value="DUF6594"/>
    <property type="match status" value="1"/>
</dbReference>
<feature type="transmembrane region" description="Helical" evidence="2">
    <location>
        <begin position="371"/>
        <end position="390"/>
    </location>
</feature>
<keyword evidence="2" id="KW-1133">Transmembrane helix</keyword>
<protein>
    <recommendedName>
        <fullName evidence="3">DUF6594 domain-containing protein</fullName>
    </recommendedName>
</protein>